<evidence type="ECO:0000256" key="3">
    <source>
        <dbReference type="ARBA" id="ARBA00022763"/>
    </source>
</evidence>
<dbReference type="EMBL" id="CAUOFW020001350">
    <property type="protein sequence ID" value="CAK9143956.1"/>
    <property type="molecule type" value="Genomic_DNA"/>
</dbReference>
<dbReference type="Pfam" id="PF20168">
    <property type="entry name" value="PDS5"/>
    <property type="match status" value="1"/>
</dbReference>
<dbReference type="Gene3D" id="1.25.10.10">
    <property type="entry name" value="Leucine-rich Repeat Variant"/>
    <property type="match status" value="2"/>
</dbReference>
<evidence type="ECO:0000256" key="7">
    <source>
        <dbReference type="ARBA" id="ARBA00023306"/>
    </source>
</evidence>
<keyword evidence="3" id="KW-0227">DNA damage</keyword>
<dbReference type="GO" id="GO:0006281">
    <property type="term" value="P:DNA repair"/>
    <property type="evidence" value="ECO:0007669"/>
    <property type="project" value="UniProtKB-KW"/>
</dbReference>
<evidence type="ECO:0000256" key="5">
    <source>
        <dbReference type="ARBA" id="ARBA00023204"/>
    </source>
</evidence>
<organism evidence="8 9">
    <name type="scientific">Ilex paraguariensis</name>
    <name type="common">yerba mate</name>
    <dbReference type="NCBI Taxonomy" id="185542"/>
    <lineage>
        <taxon>Eukaryota</taxon>
        <taxon>Viridiplantae</taxon>
        <taxon>Streptophyta</taxon>
        <taxon>Embryophyta</taxon>
        <taxon>Tracheophyta</taxon>
        <taxon>Spermatophyta</taxon>
        <taxon>Magnoliopsida</taxon>
        <taxon>eudicotyledons</taxon>
        <taxon>Gunneridae</taxon>
        <taxon>Pentapetalae</taxon>
        <taxon>asterids</taxon>
        <taxon>campanulids</taxon>
        <taxon>Aquifoliales</taxon>
        <taxon>Aquifoliaceae</taxon>
        <taxon>Ilex</taxon>
    </lineage>
</organism>
<protein>
    <recommendedName>
        <fullName evidence="10">Sister chromatid cohesion protein PDS5 homolog A</fullName>
    </recommendedName>
</protein>
<keyword evidence="4" id="KW-0498">Mitosis</keyword>
<evidence type="ECO:0000256" key="4">
    <source>
        <dbReference type="ARBA" id="ARBA00022776"/>
    </source>
</evidence>
<dbReference type="GO" id="GO:0005634">
    <property type="term" value="C:nucleus"/>
    <property type="evidence" value="ECO:0007669"/>
    <property type="project" value="UniProtKB-SubCell"/>
</dbReference>
<accession>A0ABC8RG69</accession>
<comment type="caution">
    <text evidence="8">The sequence shown here is derived from an EMBL/GenBank/DDBJ whole genome shotgun (WGS) entry which is preliminary data.</text>
</comment>
<dbReference type="GO" id="GO:0051301">
    <property type="term" value="P:cell division"/>
    <property type="evidence" value="ECO:0007669"/>
    <property type="project" value="UniProtKB-KW"/>
</dbReference>
<evidence type="ECO:0000256" key="2">
    <source>
        <dbReference type="ARBA" id="ARBA00022618"/>
    </source>
</evidence>
<dbReference type="AlphaFoldDB" id="A0ABC8RG69"/>
<reference evidence="8 9" key="1">
    <citation type="submission" date="2024-02" db="EMBL/GenBank/DDBJ databases">
        <authorList>
            <person name="Vignale AGUSTIN F."/>
            <person name="Sosa J E."/>
            <person name="Modenutti C."/>
        </authorList>
    </citation>
    <scope>NUCLEOTIDE SEQUENCE [LARGE SCALE GENOMIC DNA]</scope>
</reference>
<keyword evidence="2" id="KW-0132">Cell division</keyword>
<comment type="subcellular location">
    <subcellularLocation>
        <location evidence="1">Nucleus</location>
    </subcellularLocation>
</comment>
<dbReference type="GO" id="GO:0035825">
    <property type="term" value="P:homologous recombination"/>
    <property type="evidence" value="ECO:0007669"/>
    <property type="project" value="UniProtKB-ARBA"/>
</dbReference>
<keyword evidence="6" id="KW-0539">Nucleus</keyword>
<evidence type="ECO:0000256" key="1">
    <source>
        <dbReference type="ARBA" id="ARBA00004123"/>
    </source>
</evidence>
<keyword evidence="9" id="KW-1185">Reference proteome</keyword>
<dbReference type="SUPFAM" id="SSF48371">
    <property type="entry name" value="ARM repeat"/>
    <property type="match status" value="1"/>
</dbReference>
<dbReference type="InterPro" id="IPR011989">
    <property type="entry name" value="ARM-like"/>
</dbReference>
<evidence type="ECO:0008006" key="10">
    <source>
        <dbReference type="Google" id="ProtNLM"/>
    </source>
</evidence>
<dbReference type="PANTHER" id="PTHR12663">
    <property type="entry name" value="ANDROGEN INDUCED INHIBITOR OF PROLIFERATION AS3 / PDS5-RELATED"/>
    <property type="match status" value="1"/>
</dbReference>
<dbReference type="GO" id="GO:0007064">
    <property type="term" value="P:mitotic sister chromatid cohesion"/>
    <property type="evidence" value="ECO:0007669"/>
    <property type="project" value="UniProtKB-ARBA"/>
</dbReference>
<dbReference type="Proteomes" id="UP001642360">
    <property type="component" value="Unassembled WGS sequence"/>
</dbReference>
<evidence type="ECO:0000256" key="6">
    <source>
        <dbReference type="ARBA" id="ARBA00023242"/>
    </source>
</evidence>
<dbReference type="CDD" id="cd19953">
    <property type="entry name" value="PDS5"/>
    <property type="match status" value="1"/>
</dbReference>
<keyword evidence="7" id="KW-0131">Cell cycle</keyword>
<gene>
    <name evidence="8" type="ORF">ILEXP_LOCUS11695</name>
</gene>
<name>A0ABC8RG69_9AQUA</name>
<evidence type="ECO:0000313" key="9">
    <source>
        <dbReference type="Proteomes" id="UP001642360"/>
    </source>
</evidence>
<sequence length="954" mass="107868">MAEEAEAETAKLLISDIGKKLLAQKTCPSKDFLVKLLKQAASAFPELKQLASLKAAIKPLSDSLIKHRLLQHKDKDIRLLVAICFCEIIRVLAPNPNFSDAVSKDIFKLLLSMFVELADTTSPYFLKRVKLLETVAKLKFYVLMLDIGCEDLVLELFNTFFNVVREHHPQSLVSMMSSMMAGILEEKASEILSKGEICESVLTEEGFEPLLDVVLLNLLKEAKGASPASSRLAVSVIQNCSEALEPFVCRFLTSCILSRDAVRSELKELYHEIIFEIFRCAPQMLFAVLPNLTQELLTDQVDARIKALNLIGRLFALPGHNIAQEYHHLFIEFLNRFSDKSAEVRLSALLCAKALYMTNPSGRESLEVLTALEGRLLDFDDRVRTQAVTVVCDLARCNPKFVPPELMSRAAERLRDKKVSVRKKALQKLLEVYQNYCTKCSGGTMTLSDHFEEIPCRILMLCYDKDCKEFRPQNLELLLAEDMFPASLSMEERTRHWIFMFTLFSPLHVKALNTILSQKRRLRTEMQFYLALQKKEEDNNSEEVKKRIKMSFMKMSATFLDPAKAEEGFRRLNVMKDNGIFNALAQLLDEVTINDAQTARDNFLKKIGDRDAQVGFFQLLSKKCLYNIFSSEHVLYIVDHLSSDRFGNKQLEDSSVKLLLIILGAFPSLLRGSENQFRLLLLEEVIPFSEELVQMLSKAGPHISIQLSDIYSSLERICLEGTRAQSKLAVSAIAALVGTSEQFIFPELCKKLVDSLRSGQNLPTVLQSLGCVAQYSVSTFEAQDREITRLIVENIFRVASVDMSEDLSSFDGTSECSISCKLKIFGLKALVRSFLPHQRDHVSRQIGDLLEFLLQMLKKGDISDATVSCESDKAHIRLAAAKSVLRLSRRWDLHIPPQIFCFTILTAKDCSPLVRRLFVNKTHKLLKEHAIPGRYACVFALASSDSLNDLQEIH</sequence>
<keyword evidence="5" id="KW-0234">DNA repair</keyword>
<dbReference type="InterPro" id="IPR016024">
    <property type="entry name" value="ARM-type_fold"/>
</dbReference>
<dbReference type="PANTHER" id="PTHR12663:SF50">
    <property type="entry name" value="SISTER CHROMATID COHESION PROTEIN PDS5 HOMOLOG B"/>
    <property type="match status" value="1"/>
</dbReference>
<evidence type="ECO:0000313" key="8">
    <source>
        <dbReference type="EMBL" id="CAK9143956.1"/>
    </source>
</evidence>
<dbReference type="InterPro" id="IPR039776">
    <property type="entry name" value="Pds5"/>
</dbReference>
<proteinExistence type="predicted"/>